<reference evidence="1 2" key="1">
    <citation type="journal article" date="2020" name="Microb. Genom.">
        <title>Genetic diversity of clinical and environmental Mucorales isolates obtained from an investigation of mucormycosis cases among solid organ transplant recipients.</title>
        <authorList>
            <person name="Nguyen M.H."/>
            <person name="Kaul D."/>
            <person name="Muto C."/>
            <person name="Cheng S.J."/>
            <person name="Richter R.A."/>
            <person name="Bruno V.M."/>
            <person name="Liu G."/>
            <person name="Beyhan S."/>
            <person name="Sundermann A.J."/>
            <person name="Mounaud S."/>
            <person name="Pasculle A.W."/>
            <person name="Nierman W.C."/>
            <person name="Driscoll E."/>
            <person name="Cumbie R."/>
            <person name="Clancy C.J."/>
            <person name="Dupont C.L."/>
        </authorList>
    </citation>
    <scope>NUCLEOTIDE SEQUENCE [LARGE SCALE GENOMIC DNA]</scope>
    <source>
        <strain evidence="1 2">GL24</strain>
    </source>
</reference>
<gene>
    <name evidence="1" type="ORF">G6F50_018651</name>
</gene>
<name>A0A9P6XMG7_9FUNG</name>
<proteinExistence type="predicted"/>
<dbReference type="AlphaFoldDB" id="A0A9P6XMG7"/>
<dbReference type="EMBL" id="JAANIU010021899">
    <property type="protein sequence ID" value="KAG1522954.1"/>
    <property type="molecule type" value="Genomic_DNA"/>
</dbReference>
<comment type="caution">
    <text evidence="1">The sequence shown here is derived from an EMBL/GenBank/DDBJ whole genome shotgun (WGS) entry which is preliminary data.</text>
</comment>
<keyword evidence="2" id="KW-1185">Reference proteome</keyword>
<sequence>MDRHRRHVLQLRVDVRRHIDAELAEQVLQALHGERCLAGAVTAAIQAHHQAVAHQRIAAHATDLGQVLDARGAGRRSHCQQEEE</sequence>
<accession>A0A9P6XMG7</accession>
<protein>
    <submittedName>
        <fullName evidence="1">Uncharacterized protein</fullName>
    </submittedName>
</protein>
<evidence type="ECO:0000313" key="1">
    <source>
        <dbReference type="EMBL" id="KAG1522954.1"/>
    </source>
</evidence>
<organism evidence="1 2">
    <name type="scientific">Rhizopus delemar</name>
    <dbReference type="NCBI Taxonomy" id="936053"/>
    <lineage>
        <taxon>Eukaryota</taxon>
        <taxon>Fungi</taxon>
        <taxon>Fungi incertae sedis</taxon>
        <taxon>Mucoromycota</taxon>
        <taxon>Mucoromycotina</taxon>
        <taxon>Mucoromycetes</taxon>
        <taxon>Mucorales</taxon>
        <taxon>Mucorineae</taxon>
        <taxon>Rhizopodaceae</taxon>
        <taxon>Rhizopus</taxon>
    </lineage>
</organism>
<dbReference type="Proteomes" id="UP000740926">
    <property type="component" value="Unassembled WGS sequence"/>
</dbReference>
<evidence type="ECO:0000313" key="2">
    <source>
        <dbReference type="Proteomes" id="UP000740926"/>
    </source>
</evidence>